<evidence type="ECO:0000259" key="1">
    <source>
        <dbReference type="Pfam" id="PF02498"/>
    </source>
</evidence>
<gene>
    <name evidence="2" type="ORF">ACD_49C00060G0015</name>
</gene>
<name>K2BBP8_9BACT</name>
<proteinExistence type="predicted"/>
<dbReference type="Pfam" id="PF02498">
    <property type="entry name" value="Bro-N"/>
    <property type="match status" value="1"/>
</dbReference>
<comment type="caution">
    <text evidence="2">The sequence shown here is derived from an EMBL/GenBank/DDBJ whole genome shotgun (WGS) entry which is preliminary data.</text>
</comment>
<accession>K2BBP8</accession>
<reference evidence="2" key="1">
    <citation type="journal article" date="2012" name="Science">
        <title>Fermentation, hydrogen, and sulfur metabolism in multiple uncultivated bacterial phyla.</title>
        <authorList>
            <person name="Wrighton K.C."/>
            <person name="Thomas B.C."/>
            <person name="Sharon I."/>
            <person name="Miller C.S."/>
            <person name="Castelle C.J."/>
            <person name="VerBerkmoes N.C."/>
            <person name="Wilkins M.J."/>
            <person name="Hettich R.L."/>
            <person name="Lipton M.S."/>
            <person name="Williams K.H."/>
            <person name="Long P.E."/>
            <person name="Banfield J.F."/>
        </authorList>
    </citation>
    <scope>NUCLEOTIDE SEQUENCE [LARGE SCALE GENOMIC DNA]</scope>
</reference>
<sequence length="109" mass="13322">MEANITKLFSSFEEIKQIKDNLEFWSARDLQGLLGYQTWQKFEEAIWRAMESCKKAWNMIEDHFLPESVKSTWWRPWLDYRLSRYACYLIAQNWDPRKQEIAFAQAYKE</sequence>
<dbReference type="InterPro" id="IPR003497">
    <property type="entry name" value="BRO_N_domain"/>
</dbReference>
<dbReference type="EMBL" id="AMFJ01021646">
    <property type="protein sequence ID" value="EKD66173.1"/>
    <property type="molecule type" value="Genomic_DNA"/>
</dbReference>
<dbReference type="AlphaFoldDB" id="K2BBP8"/>
<feature type="domain" description="Bro-N" evidence="1">
    <location>
        <begin position="14"/>
        <end position="104"/>
    </location>
</feature>
<organism evidence="2">
    <name type="scientific">uncultured bacterium</name>
    <name type="common">gcode 4</name>
    <dbReference type="NCBI Taxonomy" id="1234023"/>
    <lineage>
        <taxon>Bacteria</taxon>
        <taxon>environmental samples</taxon>
    </lineage>
</organism>
<evidence type="ECO:0000313" key="2">
    <source>
        <dbReference type="EMBL" id="EKD66173.1"/>
    </source>
</evidence>
<protein>
    <submittedName>
        <fullName evidence="2">DNA-damage-inducible protein</fullName>
    </submittedName>
</protein>